<feature type="signal peptide" evidence="1">
    <location>
        <begin position="1"/>
        <end position="20"/>
    </location>
</feature>
<evidence type="ECO:0000313" key="2">
    <source>
        <dbReference type="EMBL" id="KAF2011642.1"/>
    </source>
</evidence>
<accession>A0A6A5XEW8</accession>
<protein>
    <recommendedName>
        <fullName evidence="4">Cupredoxin</fullName>
    </recommendedName>
</protein>
<keyword evidence="1" id="KW-0732">Signal</keyword>
<evidence type="ECO:0008006" key="4">
    <source>
        <dbReference type="Google" id="ProtNLM"/>
    </source>
</evidence>
<name>A0A6A5XEW8_9PLEO</name>
<reference evidence="2" key="1">
    <citation type="journal article" date="2020" name="Stud. Mycol.">
        <title>101 Dothideomycetes genomes: a test case for predicting lifestyles and emergence of pathogens.</title>
        <authorList>
            <person name="Haridas S."/>
            <person name="Albert R."/>
            <person name="Binder M."/>
            <person name="Bloem J."/>
            <person name="Labutti K."/>
            <person name="Salamov A."/>
            <person name="Andreopoulos B."/>
            <person name="Baker S."/>
            <person name="Barry K."/>
            <person name="Bills G."/>
            <person name="Bluhm B."/>
            <person name="Cannon C."/>
            <person name="Castanera R."/>
            <person name="Culley D."/>
            <person name="Daum C."/>
            <person name="Ezra D."/>
            <person name="Gonzalez J."/>
            <person name="Henrissat B."/>
            <person name="Kuo A."/>
            <person name="Liang C."/>
            <person name="Lipzen A."/>
            <person name="Lutzoni F."/>
            <person name="Magnuson J."/>
            <person name="Mondo S."/>
            <person name="Nolan M."/>
            <person name="Ohm R."/>
            <person name="Pangilinan J."/>
            <person name="Park H.-J."/>
            <person name="Ramirez L."/>
            <person name="Alfaro M."/>
            <person name="Sun H."/>
            <person name="Tritt A."/>
            <person name="Yoshinaga Y."/>
            <person name="Zwiers L.-H."/>
            <person name="Turgeon B."/>
            <person name="Goodwin S."/>
            <person name="Spatafora J."/>
            <person name="Crous P."/>
            <person name="Grigoriev I."/>
        </authorList>
    </citation>
    <scope>NUCLEOTIDE SEQUENCE</scope>
    <source>
        <strain evidence="2">CBS 175.79</strain>
    </source>
</reference>
<evidence type="ECO:0000313" key="3">
    <source>
        <dbReference type="Proteomes" id="UP000799778"/>
    </source>
</evidence>
<dbReference type="CDD" id="cd00920">
    <property type="entry name" value="Cupredoxin"/>
    <property type="match status" value="1"/>
</dbReference>
<dbReference type="GeneID" id="54286436"/>
<dbReference type="InterPro" id="IPR008972">
    <property type="entry name" value="Cupredoxin"/>
</dbReference>
<dbReference type="PANTHER" id="PTHR34883">
    <property type="entry name" value="SERINE-RICH PROTEIN, PUTATIVE-RELATED-RELATED"/>
    <property type="match status" value="1"/>
</dbReference>
<evidence type="ECO:0000256" key="1">
    <source>
        <dbReference type="SAM" id="SignalP"/>
    </source>
</evidence>
<organism evidence="2 3">
    <name type="scientific">Aaosphaeria arxii CBS 175.79</name>
    <dbReference type="NCBI Taxonomy" id="1450172"/>
    <lineage>
        <taxon>Eukaryota</taxon>
        <taxon>Fungi</taxon>
        <taxon>Dikarya</taxon>
        <taxon>Ascomycota</taxon>
        <taxon>Pezizomycotina</taxon>
        <taxon>Dothideomycetes</taxon>
        <taxon>Pleosporomycetidae</taxon>
        <taxon>Pleosporales</taxon>
        <taxon>Pleosporales incertae sedis</taxon>
        <taxon>Aaosphaeria</taxon>
    </lineage>
</organism>
<dbReference type="SUPFAM" id="SSF49503">
    <property type="entry name" value="Cupredoxins"/>
    <property type="match status" value="1"/>
</dbReference>
<dbReference type="RefSeq" id="XP_033379981.1">
    <property type="nucleotide sequence ID" value="XM_033529039.1"/>
</dbReference>
<dbReference type="Proteomes" id="UP000799778">
    <property type="component" value="Unassembled WGS sequence"/>
</dbReference>
<keyword evidence="3" id="KW-1185">Reference proteome</keyword>
<dbReference type="OrthoDB" id="5415867at2759"/>
<dbReference type="InterPro" id="IPR052953">
    <property type="entry name" value="Ser-rich/MCO-related"/>
</dbReference>
<proteinExistence type="predicted"/>
<dbReference type="AlphaFoldDB" id="A0A6A5XEW8"/>
<gene>
    <name evidence="2" type="ORF">BU24DRAFT_426727</name>
</gene>
<sequence>MIAITSIIAASAAIIGLTSAAPANAPTTGVVHNIFAGSTTANGGLHFEPENVVAEVGDLVTFHFQAKNHTVVQSSFDKPCEPLAGGAGFFSGFNFPTQPNTENLNVFTIQITNKDPIWYYCSQTVGDHCQKGMSGVINQNFDGDKTLAKYKENSVNTKTVQPSADIKASQGGWIHANPSCAQGIQCS</sequence>
<dbReference type="EMBL" id="ML978074">
    <property type="protein sequence ID" value="KAF2011642.1"/>
    <property type="molecule type" value="Genomic_DNA"/>
</dbReference>
<dbReference type="Gene3D" id="2.60.40.420">
    <property type="entry name" value="Cupredoxins - blue copper proteins"/>
    <property type="match status" value="1"/>
</dbReference>
<feature type="chain" id="PRO_5025596045" description="Cupredoxin" evidence="1">
    <location>
        <begin position="21"/>
        <end position="187"/>
    </location>
</feature>
<dbReference type="PANTHER" id="PTHR34883:SF15">
    <property type="entry name" value="EXTRACELLULAR SERINE-RICH PROTEIN"/>
    <property type="match status" value="1"/>
</dbReference>